<keyword evidence="4" id="KW-0653">Protein transport</keyword>
<evidence type="ECO:0000256" key="2">
    <source>
        <dbReference type="ARBA" id="ARBA00009150"/>
    </source>
</evidence>
<dbReference type="GeneID" id="36514810"/>
<keyword evidence="5" id="KW-0333">Golgi apparatus</keyword>
<name>A0A2T0FEL4_9ASCO</name>
<keyword evidence="6" id="KW-0175">Coiled coil</keyword>
<feature type="compositionally biased region" description="Basic and acidic residues" evidence="7">
    <location>
        <begin position="902"/>
        <end position="911"/>
    </location>
</feature>
<accession>A0A2T0FEL4</accession>
<dbReference type="GO" id="GO:0006896">
    <property type="term" value="P:Golgi to vacuole transport"/>
    <property type="evidence" value="ECO:0007669"/>
    <property type="project" value="TreeGrafter"/>
</dbReference>
<evidence type="ECO:0000256" key="4">
    <source>
        <dbReference type="ARBA" id="ARBA00022927"/>
    </source>
</evidence>
<feature type="compositionally biased region" description="Polar residues" evidence="7">
    <location>
        <begin position="1099"/>
        <end position="1112"/>
    </location>
</feature>
<sequence length="1126" mass="125117">MSGHTRTPSVQSGWSQSTSTAATTAGSRGSNSLSDCVYAGRDPWTHGWRQPTSRDIPQVTLPRVPAVEDSTLNQYVAEVQGFEIPREGNSRQDLQSLETVPAMFFSEHFHLDNPRVFDAVIEDSQTATFDSAILQEKLSWYIDTVELHLIDRISNASSTFFSATAQFNDIQDRSNELSSGLMELKRTLEIVSTHSIKKACLSVELARKLSDVQRLMASVRQLGLAVEKLDDLEHISESGDMASFLDHVDVVEKLIVGKENRWLQGEALVDLSRLGILQPRLKELGDAKLKAGRFYVEELKSCLIGDLHRHVASVPVSETLARLGRGIAGSKRSSDSTLENQYLVVDDSLREAVKTILHGSIRAHTTELAVAEYRDAATREIKTLIRDSLPSQPNDERFESSQSSHASDRAASAAALALRLRDLSSDDSEKMVKQIYASLSEALRRLATHQKLLLDLTSSMGAPPVDLGDLLVSVIKSSDTRVLKILKVRKDQTARLLLTKFVRFYALTSMFMAECEAICGVQTIELATFLVAQTKLFFFTKYSNDEEMLQRSLNNDVWKKEEIPRSFQQLIDEIQEAATLDPASWLSILSSAALPLEPASHTETKTSPLNLFIGNESYFLSKSAIFLLGLCHDYLRLICVFPHYSQDLTHNLLELLRLYNMRTSQLILGAGATKTAGLKHIYVKHMAMAYESLRAVAGIMPAMQRVVDRHCSTGISRDFDGLINAYGDHQHEIHVKFVSLMTDKSSYYCRAIANVDWAKKPEPVNKYMLDLIKDTTSIARVLEDILPSSESLAILSEIFDVYKPRLLEAYFAIRLETYEEKENLMRDISEFRERLGAISGIGNVAEVLYQTVDNFSAPDLNQEQVLRHAETKFASARSIPQYPSTEVLPDTRAKIIESGTVPEDKTGRDNTCDTLEPMENQSLEVSKPAIEEPGTDISANNYESSIKSTSPSHETSLAEQTGFEPHHNVEEGHMGPLPEVSRQNENNSLASESRSEYSMKKEIEEDRTPGATRPTSVTQDKSDLEDDLTAFSGTLKDMNKDKPSSPGGVHVTEEDDTEKSVSTAVPGESGIVTPALPSVEIFNSLDTSLDDAAEKSDNNQKLIDTSPSPSAANNLKKKKKNKKKKK</sequence>
<feature type="region of interest" description="Disordered" evidence="7">
    <location>
        <begin position="386"/>
        <end position="407"/>
    </location>
</feature>
<comment type="subcellular location">
    <subcellularLocation>
        <location evidence="1">Golgi apparatus</location>
        <location evidence="1">trans-Golgi network</location>
    </subcellularLocation>
</comment>
<protein>
    <submittedName>
        <fullName evidence="9">Vacuolar protein sorting-associated protein 54</fullName>
    </submittedName>
</protein>
<dbReference type="OrthoDB" id="10259024at2759"/>
<dbReference type="GO" id="GO:0015031">
    <property type="term" value="P:protein transport"/>
    <property type="evidence" value="ECO:0007669"/>
    <property type="project" value="UniProtKB-KW"/>
</dbReference>
<feature type="compositionally biased region" description="Polar residues" evidence="7">
    <location>
        <begin position="937"/>
        <end position="959"/>
    </location>
</feature>
<evidence type="ECO:0000313" key="9">
    <source>
        <dbReference type="EMBL" id="PRT53442.1"/>
    </source>
</evidence>
<feature type="compositionally biased region" description="Polar residues" evidence="7">
    <location>
        <begin position="981"/>
        <end position="992"/>
    </location>
</feature>
<feature type="region of interest" description="Disordered" evidence="7">
    <location>
        <begin position="897"/>
        <end position="1075"/>
    </location>
</feature>
<gene>
    <name evidence="9" type="ORF">B9G98_01061</name>
</gene>
<dbReference type="AlphaFoldDB" id="A0A2T0FEL4"/>
<feature type="compositionally biased region" description="Basic and acidic residues" evidence="7">
    <location>
        <begin position="964"/>
        <end position="973"/>
    </location>
</feature>
<dbReference type="GO" id="GO:0042147">
    <property type="term" value="P:retrograde transport, endosome to Golgi"/>
    <property type="evidence" value="ECO:0007669"/>
    <property type="project" value="InterPro"/>
</dbReference>
<dbReference type="GO" id="GO:0019905">
    <property type="term" value="F:syntaxin binding"/>
    <property type="evidence" value="ECO:0007669"/>
    <property type="project" value="TreeGrafter"/>
</dbReference>
<evidence type="ECO:0000256" key="6">
    <source>
        <dbReference type="ARBA" id="ARBA00023054"/>
    </source>
</evidence>
<dbReference type="Pfam" id="PF07928">
    <property type="entry name" value="Vps54"/>
    <property type="match status" value="1"/>
</dbReference>
<comment type="caution">
    <text evidence="9">The sequence shown here is derived from an EMBL/GenBank/DDBJ whole genome shotgun (WGS) entry which is preliminary data.</text>
</comment>
<keyword evidence="3" id="KW-0813">Transport</keyword>
<dbReference type="STRING" id="45607.A0A2T0FEL4"/>
<evidence type="ECO:0000256" key="3">
    <source>
        <dbReference type="ARBA" id="ARBA00022448"/>
    </source>
</evidence>
<evidence type="ECO:0000256" key="7">
    <source>
        <dbReference type="SAM" id="MobiDB-lite"/>
    </source>
</evidence>
<comment type="similarity">
    <text evidence="2">Belongs to the VPS54 family.</text>
</comment>
<dbReference type="EMBL" id="NDIQ01000001">
    <property type="protein sequence ID" value="PRT53442.1"/>
    <property type="molecule type" value="Genomic_DNA"/>
</dbReference>
<dbReference type="RefSeq" id="XP_024663388.1">
    <property type="nucleotide sequence ID" value="XM_024807619.1"/>
</dbReference>
<keyword evidence="10" id="KW-1185">Reference proteome</keyword>
<dbReference type="Proteomes" id="UP000238350">
    <property type="component" value="Unassembled WGS sequence"/>
</dbReference>
<feature type="region of interest" description="Disordered" evidence="7">
    <location>
        <begin position="1090"/>
        <end position="1126"/>
    </location>
</feature>
<evidence type="ECO:0000256" key="5">
    <source>
        <dbReference type="ARBA" id="ARBA00023034"/>
    </source>
</evidence>
<dbReference type="GO" id="GO:0000938">
    <property type="term" value="C:GARP complex"/>
    <property type="evidence" value="ECO:0007669"/>
    <property type="project" value="InterPro"/>
</dbReference>
<feature type="domain" description="Vacuolar protein sorting-associated protein 54 C-terminal" evidence="8">
    <location>
        <begin position="615"/>
        <end position="744"/>
    </location>
</feature>
<evidence type="ECO:0000313" key="10">
    <source>
        <dbReference type="Proteomes" id="UP000238350"/>
    </source>
</evidence>
<proteinExistence type="inferred from homology"/>
<dbReference type="GO" id="GO:0005829">
    <property type="term" value="C:cytosol"/>
    <property type="evidence" value="ECO:0007669"/>
    <property type="project" value="GOC"/>
</dbReference>
<dbReference type="PANTHER" id="PTHR12965:SF0">
    <property type="entry name" value="VACUOLAR PROTEIN SORTING-ASSOCIATED PROTEIN 54"/>
    <property type="match status" value="1"/>
</dbReference>
<feature type="region of interest" description="Disordered" evidence="7">
    <location>
        <begin position="1"/>
        <end position="34"/>
    </location>
</feature>
<evidence type="ECO:0000256" key="1">
    <source>
        <dbReference type="ARBA" id="ARBA00004601"/>
    </source>
</evidence>
<dbReference type="InterPro" id="IPR012501">
    <property type="entry name" value="Vps54_C"/>
</dbReference>
<feature type="compositionally biased region" description="Polar residues" evidence="7">
    <location>
        <begin position="1"/>
        <end position="11"/>
    </location>
</feature>
<feature type="compositionally biased region" description="Basic residues" evidence="7">
    <location>
        <begin position="1115"/>
        <end position="1126"/>
    </location>
</feature>
<feature type="compositionally biased region" description="Basic and acidic residues" evidence="7">
    <location>
        <begin position="993"/>
        <end position="1008"/>
    </location>
</feature>
<dbReference type="InterPro" id="IPR039745">
    <property type="entry name" value="Vps54"/>
</dbReference>
<dbReference type="PANTHER" id="PTHR12965">
    <property type="entry name" value="VACUOLAR PROTEIN SORTING 54"/>
    <property type="match status" value="1"/>
</dbReference>
<feature type="compositionally biased region" description="Low complexity" evidence="7">
    <location>
        <begin position="12"/>
        <end position="32"/>
    </location>
</feature>
<organism evidence="9 10">
    <name type="scientific">Wickerhamiella sorbophila</name>
    <dbReference type="NCBI Taxonomy" id="45607"/>
    <lineage>
        <taxon>Eukaryota</taxon>
        <taxon>Fungi</taxon>
        <taxon>Dikarya</taxon>
        <taxon>Ascomycota</taxon>
        <taxon>Saccharomycotina</taxon>
        <taxon>Dipodascomycetes</taxon>
        <taxon>Dipodascales</taxon>
        <taxon>Trichomonascaceae</taxon>
        <taxon>Wickerhamiella</taxon>
    </lineage>
</organism>
<reference evidence="9 10" key="1">
    <citation type="submission" date="2017-04" db="EMBL/GenBank/DDBJ databases">
        <title>Genome sequencing of [Candida] sorbophila.</title>
        <authorList>
            <person name="Ahn J.O."/>
        </authorList>
    </citation>
    <scope>NUCLEOTIDE SEQUENCE [LARGE SCALE GENOMIC DNA]</scope>
    <source>
        <strain evidence="9 10">DS02</strain>
    </source>
</reference>
<evidence type="ECO:0000259" key="8">
    <source>
        <dbReference type="Pfam" id="PF07928"/>
    </source>
</evidence>